<gene>
    <name evidence="9" type="ordered locus">ckrop_1690</name>
</gene>
<evidence type="ECO:0000256" key="1">
    <source>
        <dbReference type="ARBA" id="ARBA00012391"/>
    </source>
</evidence>
<evidence type="ECO:0000259" key="8">
    <source>
        <dbReference type="PROSITE" id="PS51722"/>
    </source>
</evidence>
<organism evidence="9 10">
    <name type="scientific">Corynebacterium kroppenstedtii (strain DSM 44385 / JCM 11950 / CIP 105744 / CCUG 35717)</name>
    <dbReference type="NCBI Taxonomy" id="645127"/>
    <lineage>
        <taxon>Bacteria</taxon>
        <taxon>Bacillati</taxon>
        <taxon>Actinomycetota</taxon>
        <taxon>Actinomycetes</taxon>
        <taxon>Mycobacteriales</taxon>
        <taxon>Corynebacteriaceae</taxon>
        <taxon>Corynebacterium</taxon>
    </lineage>
</organism>
<keyword evidence="3 9" id="KW-0548">Nucleotidyltransferase</keyword>
<dbReference type="EC" id="2.7.7.4" evidence="1"/>
<dbReference type="InterPro" id="IPR054696">
    <property type="entry name" value="GTP-eEF1A_C"/>
</dbReference>
<accession>C4LKQ9</accession>
<dbReference type="PRINTS" id="PR00315">
    <property type="entry name" value="ELONGATNFCT"/>
</dbReference>
<dbReference type="KEGG" id="ckp:ckrop_1690"/>
<feature type="domain" description="Tr-type G" evidence="8">
    <location>
        <begin position="37"/>
        <end position="249"/>
    </location>
</feature>
<dbReference type="InterPro" id="IPR009000">
    <property type="entry name" value="Transl_B-barrel_sf"/>
</dbReference>
<dbReference type="RefSeq" id="WP_012732301.1">
    <property type="nucleotide sequence ID" value="NC_012704.1"/>
</dbReference>
<evidence type="ECO:0000313" key="9">
    <source>
        <dbReference type="EMBL" id="ACR18414.1"/>
    </source>
</evidence>
<dbReference type="InterPro" id="IPR031157">
    <property type="entry name" value="G_TR_CS"/>
</dbReference>
<dbReference type="GO" id="GO:0005525">
    <property type="term" value="F:GTP binding"/>
    <property type="evidence" value="ECO:0007669"/>
    <property type="project" value="UniProtKB-KW"/>
</dbReference>
<feature type="compositionally biased region" description="Low complexity" evidence="7">
    <location>
        <begin position="18"/>
        <end position="33"/>
    </location>
</feature>
<dbReference type="Proteomes" id="UP000001473">
    <property type="component" value="Chromosome"/>
</dbReference>
<name>C4LKQ9_CORK4</name>
<evidence type="ECO:0000256" key="5">
    <source>
        <dbReference type="ARBA" id="ARBA00022840"/>
    </source>
</evidence>
<keyword evidence="10" id="KW-1185">Reference proteome</keyword>
<dbReference type="GO" id="GO:0003924">
    <property type="term" value="F:GTPase activity"/>
    <property type="evidence" value="ECO:0007669"/>
    <property type="project" value="InterPro"/>
</dbReference>
<keyword evidence="2 9" id="KW-0808">Transferase</keyword>
<dbReference type="InterPro" id="IPR000795">
    <property type="entry name" value="T_Tr_GTP-bd_dom"/>
</dbReference>
<dbReference type="GO" id="GO:0006790">
    <property type="term" value="P:sulfur compound metabolic process"/>
    <property type="evidence" value="ECO:0007669"/>
    <property type="project" value="InterPro"/>
</dbReference>
<dbReference type="InterPro" id="IPR027417">
    <property type="entry name" value="P-loop_NTPase"/>
</dbReference>
<dbReference type="InterPro" id="IPR009001">
    <property type="entry name" value="Transl_elong_EF1A/Init_IF2_C"/>
</dbReference>
<evidence type="ECO:0000256" key="7">
    <source>
        <dbReference type="SAM" id="MobiDB-lite"/>
    </source>
</evidence>
<dbReference type="GO" id="GO:0004781">
    <property type="term" value="F:sulfate adenylyltransferase (ATP) activity"/>
    <property type="evidence" value="ECO:0007669"/>
    <property type="project" value="UniProtKB-EC"/>
</dbReference>
<dbReference type="InterPro" id="IPR005225">
    <property type="entry name" value="Small_GTP-bd"/>
</dbReference>
<dbReference type="SUPFAM" id="SSF52540">
    <property type="entry name" value="P-loop containing nucleoside triphosphate hydrolases"/>
    <property type="match status" value="1"/>
</dbReference>
<dbReference type="SUPFAM" id="SSF50447">
    <property type="entry name" value="Translation proteins"/>
    <property type="match status" value="1"/>
</dbReference>
<dbReference type="EMBL" id="CP001620">
    <property type="protein sequence ID" value="ACR18414.1"/>
    <property type="molecule type" value="Genomic_DNA"/>
</dbReference>
<keyword evidence="4" id="KW-0547">Nucleotide-binding</keyword>
<dbReference type="PROSITE" id="PS51722">
    <property type="entry name" value="G_TR_2"/>
    <property type="match status" value="1"/>
</dbReference>
<keyword evidence="6" id="KW-0342">GTP-binding</keyword>
<dbReference type="HOGENOM" id="CLU_007265_5_2_11"/>
<dbReference type="Gene3D" id="2.40.30.10">
    <property type="entry name" value="Translation factors"/>
    <property type="match status" value="2"/>
</dbReference>
<keyword evidence="5" id="KW-0067">ATP-binding</keyword>
<dbReference type="NCBIfam" id="TIGR02034">
    <property type="entry name" value="CysN"/>
    <property type="match status" value="1"/>
</dbReference>
<dbReference type="OrthoDB" id="9804504at2"/>
<sequence>MSHSTTATLDTVADDTRATTTTSADTRSTPTPANNQLPTVRLCTAGSVDDGKSTFVGRLLHDTKSILSDQYEAVQRSSEARGLAEADLSLLVDGLRAEREQGITIDVAYRYFATDQRKFILADCPGHEQYTRNTVTGMSTADVVILLIDVRNGVVRQTNRHATVAGLLGVPHVVVAVNKIDLVDYDEATLRTIEDQVAALADRAHLNDVRVVPISSLKGDNVVETSARTPWYTGPSIVEILENIDDAVTVDDAATVDNAADQALRLPVDYVIRDHDSEYRGFAGRIAAGSVGVGDEVTVTGGRTARITTLSIAGDPVEVPARAVAGSSVSVELDTDIDLSRGALIAGTPHPATTNTVEATIVHTSQRPLVVRRRLLLRYGAHTTKAQLLDIQGIIDVDSGKLLPTRPSEFNDEPVTTLESNELARVTIKTRDAIPFEPYQPGGKIGSFLLIDDQTGDTVAAGLVLPREGQQADSATA</sequence>
<dbReference type="CDD" id="cd04166">
    <property type="entry name" value="CysN_ATPS"/>
    <property type="match status" value="1"/>
</dbReference>
<proteinExistence type="predicted"/>
<dbReference type="STRING" id="645127.ckrop_1690"/>
<reference evidence="9 10" key="1">
    <citation type="journal article" date="2008" name="J. Biotechnol.">
        <title>Ultrafast pyrosequencing of Corynebacterium kroppenstedtii DSM44385 revealed insights into the physiology of a lipophilic corynebacterium that lacks mycolic acids.</title>
        <authorList>
            <person name="Tauch A."/>
            <person name="Schneider J."/>
            <person name="Szczepanowski R."/>
            <person name="Tilker A."/>
            <person name="Viehoever P."/>
            <person name="Gartemann K.-H."/>
            <person name="Arnold W."/>
            <person name="Blom J."/>
            <person name="Brinkrolf K."/>
            <person name="Brune I."/>
            <person name="Goetker S."/>
            <person name="Weisshaar B."/>
            <person name="Goesmann A."/>
            <person name="Droege M."/>
            <person name="Puehler A."/>
        </authorList>
    </citation>
    <scope>NUCLEOTIDE SEQUENCE [LARGE SCALE GENOMIC DNA]</scope>
    <source>
        <strain evidence="10">DSM 44385 / JCM 11950 / CIP 105744 / CCUG 35717</strain>
    </source>
</reference>
<dbReference type="FunFam" id="3.40.50.300:FF:000119">
    <property type="entry name" value="Sulfate adenylyltransferase subunit 1"/>
    <property type="match status" value="1"/>
</dbReference>
<feature type="compositionally biased region" description="Low complexity" evidence="7">
    <location>
        <begin position="1"/>
        <end position="11"/>
    </location>
</feature>
<evidence type="ECO:0000256" key="6">
    <source>
        <dbReference type="ARBA" id="ARBA00023134"/>
    </source>
</evidence>
<dbReference type="PROSITE" id="PS00301">
    <property type="entry name" value="G_TR_1"/>
    <property type="match status" value="1"/>
</dbReference>
<dbReference type="InterPro" id="IPR050100">
    <property type="entry name" value="TRAFAC_GTPase_members"/>
</dbReference>
<feature type="region of interest" description="Disordered" evidence="7">
    <location>
        <begin position="1"/>
        <end position="37"/>
    </location>
</feature>
<dbReference type="PANTHER" id="PTHR23115">
    <property type="entry name" value="TRANSLATION FACTOR"/>
    <property type="match status" value="1"/>
</dbReference>
<dbReference type="AlphaFoldDB" id="C4LKQ9"/>
<evidence type="ECO:0000256" key="3">
    <source>
        <dbReference type="ARBA" id="ARBA00022695"/>
    </source>
</evidence>
<dbReference type="eggNOG" id="COG2895">
    <property type="taxonomic scope" value="Bacteria"/>
</dbReference>
<dbReference type="GO" id="GO:0005524">
    <property type="term" value="F:ATP binding"/>
    <property type="evidence" value="ECO:0007669"/>
    <property type="project" value="UniProtKB-KW"/>
</dbReference>
<dbReference type="NCBIfam" id="TIGR00231">
    <property type="entry name" value="small_GTP"/>
    <property type="match status" value="1"/>
</dbReference>
<evidence type="ECO:0000256" key="4">
    <source>
        <dbReference type="ARBA" id="ARBA00022741"/>
    </source>
</evidence>
<dbReference type="SUPFAM" id="SSF50465">
    <property type="entry name" value="EF-Tu/eEF-1alpha/eIF2-gamma C-terminal domain"/>
    <property type="match status" value="1"/>
</dbReference>
<dbReference type="Pfam" id="PF22594">
    <property type="entry name" value="GTP-eEF1A_C"/>
    <property type="match status" value="1"/>
</dbReference>
<dbReference type="Pfam" id="PF00009">
    <property type="entry name" value="GTP_EFTU"/>
    <property type="match status" value="1"/>
</dbReference>
<dbReference type="InterPro" id="IPR011779">
    <property type="entry name" value="SO4_adenylTrfase_lsu"/>
</dbReference>
<keyword evidence="9" id="KW-0418">Kinase</keyword>
<dbReference type="InterPro" id="IPR041757">
    <property type="entry name" value="CysN_GTP-bd"/>
</dbReference>
<dbReference type="GO" id="GO:0016301">
    <property type="term" value="F:kinase activity"/>
    <property type="evidence" value="ECO:0007669"/>
    <property type="project" value="UniProtKB-KW"/>
</dbReference>
<dbReference type="Gene3D" id="3.40.50.300">
    <property type="entry name" value="P-loop containing nucleotide triphosphate hydrolases"/>
    <property type="match status" value="1"/>
</dbReference>
<protein>
    <recommendedName>
        <fullName evidence="1">sulfate adenylyltransferase</fullName>
        <ecNumber evidence="1">2.7.7.4</ecNumber>
    </recommendedName>
</protein>
<evidence type="ECO:0000313" key="10">
    <source>
        <dbReference type="Proteomes" id="UP000001473"/>
    </source>
</evidence>
<evidence type="ECO:0000256" key="2">
    <source>
        <dbReference type="ARBA" id="ARBA00022679"/>
    </source>
</evidence>